<dbReference type="AlphaFoldDB" id="A0AAE4C481"/>
<keyword evidence="1" id="KW-0479">Metal-binding</keyword>
<dbReference type="CDD" id="cd02440">
    <property type="entry name" value="AdoMet_MTases"/>
    <property type="match status" value="1"/>
</dbReference>
<feature type="binding site" evidence="1">
    <location>
        <position position="14"/>
    </location>
    <ligand>
        <name>Zn(2+)</name>
        <dbReference type="ChEBI" id="CHEBI:29105"/>
    </ligand>
</feature>
<feature type="domain" description="Methyltransferase type 11" evidence="3">
    <location>
        <begin position="75"/>
        <end position="157"/>
    </location>
</feature>
<comment type="caution">
    <text evidence="5">The sequence shown here is derived from an EMBL/GenBank/DDBJ whole genome shotgun (WGS) entry which is preliminary data.</text>
</comment>
<sequence>MSRPDGPGSGPLVCRESHRFDAARQGYVNLLVGAGTPFTPDTSAMILARERFQSAGHYAPLARRLTEFLSSRTVVDVGCGTGYYSAGSEYSELVAIDLSPAAARRAARLPRTLALVWDAWRPLPLADASVEAVLNVFAPHNMDEFARVLKPGGSIVVVTSGKGHLRELADAGLTLGQAAGKREALDAKAARAGFELAHRETLQLSLSLSPDDVADLAFMGPAGHHMTLEEARGRAHASQPERGQVTAVFDLAVFGSPAPAATR</sequence>
<dbReference type="InterPro" id="IPR016718">
    <property type="entry name" value="rRNA_m1G-MeTrfase_A_prd"/>
</dbReference>
<accession>A0AAE4C481</accession>
<evidence type="ECO:0000313" key="6">
    <source>
        <dbReference type="Proteomes" id="UP001247307"/>
    </source>
</evidence>
<feature type="binding site" evidence="2">
    <location>
        <begin position="81"/>
        <end position="82"/>
    </location>
    <ligand>
        <name>S-adenosyl-L-methionine</name>
        <dbReference type="ChEBI" id="CHEBI:59789"/>
    </ligand>
</feature>
<dbReference type="InterPro" id="IPR050508">
    <property type="entry name" value="Methyltransf_Superfamily"/>
</dbReference>
<dbReference type="Gene3D" id="3.40.50.150">
    <property type="entry name" value="Vaccinia Virus protein VP39"/>
    <property type="match status" value="1"/>
</dbReference>
<evidence type="ECO:0000259" key="3">
    <source>
        <dbReference type="Pfam" id="PF08241"/>
    </source>
</evidence>
<dbReference type="SUPFAM" id="SSF53335">
    <property type="entry name" value="S-adenosyl-L-methionine-dependent methyltransferases"/>
    <property type="match status" value="1"/>
</dbReference>
<reference evidence="5" key="1">
    <citation type="submission" date="2023-07" db="EMBL/GenBank/DDBJ databases">
        <title>Sequencing the genomes of 1000 actinobacteria strains.</title>
        <authorList>
            <person name="Klenk H.-P."/>
        </authorList>
    </citation>
    <scope>NUCLEOTIDE SEQUENCE</scope>
    <source>
        <strain evidence="5">DSM 13988</strain>
    </source>
</reference>
<keyword evidence="5" id="KW-0489">Methyltransferase</keyword>
<feature type="binding site" evidence="2">
    <location>
        <position position="58"/>
    </location>
    <ligand>
        <name>S-adenosyl-L-methionine</name>
        <dbReference type="ChEBI" id="CHEBI:59789"/>
    </ligand>
</feature>
<keyword evidence="6" id="KW-1185">Reference proteome</keyword>
<evidence type="ECO:0000256" key="2">
    <source>
        <dbReference type="PIRSR" id="PIRSR018249-2"/>
    </source>
</evidence>
<keyword evidence="2" id="KW-0949">S-adenosyl-L-methionine</keyword>
<dbReference type="GO" id="GO:0046872">
    <property type="term" value="F:metal ion binding"/>
    <property type="evidence" value="ECO:0007669"/>
    <property type="project" value="UniProtKB-KW"/>
</dbReference>
<feature type="binding site" evidence="2">
    <location>
        <position position="164"/>
    </location>
    <ligand>
        <name>S-adenosyl-L-methionine</name>
        <dbReference type="ChEBI" id="CHEBI:59789"/>
    </ligand>
</feature>
<dbReference type="InterPro" id="IPR029063">
    <property type="entry name" value="SAM-dependent_MTases_sf"/>
</dbReference>
<proteinExistence type="predicted"/>
<dbReference type="EC" id="2.1.1.187" evidence="5"/>
<feature type="domain" description="23S rRNA (guanine(745)-N(1))-methyltransferase N-terminal" evidence="4">
    <location>
        <begin position="12"/>
        <end position="31"/>
    </location>
</feature>
<dbReference type="InterPro" id="IPR048647">
    <property type="entry name" value="RlmA_N"/>
</dbReference>
<protein>
    <submittedName>
        <fullName evidence="5">23S rRNA (Guanine745-N1)-methyltransferase</fullName>
        <ecNumber evidence="5">2.1.1.187</ecNumber>
    </submittedName>
</protein>
<dbReference type="Pfam" id="PF08241">
    <property type="entry name" value="Methyltransf_11"/>
    <property type="match status" value="1"/>
</dbReference>
<dbReference type="GO" id="GO:0052911">
    <property type="term" value="F:23S rRNA (guanine(745)-N(1))-methyltransferase activity"/>
    <property type="evidence" value="ECO:0007669"/>
    <property type="project" value="UniProtKB-EC"/>
</dbReference>
<dbReference type="PANTHER" id="PTHR42912">
    <property type="entry name" value="METHYLTRANSFERASE"/>
    <property type="match status" value="1"/>
</dbReference>
<evidence type="ECO:0000256" key="1">
    <source>
        <dbReference type="PIRSR" id="PIRSR018249-1"/>
    </source>
</evidence>
<dbReference type="Proteomes" id="UP001247307">
    <property type="component" value="Unassembled WGS sequence"/>
</dbReference>
<organism evidence="5 6">
    <name type="scientific">Falsarthrobacter nasiphocae</name>
    <dbReference type="NCBI Taxonomy" id="189863"/>
    <lineage>
        <taxon>Bacteria</taxon>
        <taxon>Bacillati</taxon>
        <taxon>Actinomycetota</taxon>
        <taxon>Actinomycetes</taxon>
        <taxon>Micrococcales</taxon>
        <taxon>Micrococcaceae</taxon>
        <taxon>Falsarthrobacter</taxon>
    </lineage>
</organism>
<gene>
    <name evidence="5" type="ORF">J2S35_000036</name>
</gene>
<dbReference type="Pfam" id="PF21302">
    <property type="entry name" value="Zn_ribbon_RlmA"/>
    <property type="match status" value="1"/>
</dbReference>
<evidence type="ECO:0000259" key="4">
    <source>
        <dbReference type="Pfam" id="PF21302"/>
    </source>
</evidence>
<dbReference type="EMBL" id="JAVDUI010000001">
    <property type="protein sequence ID" value="MDR6891096.1"/>
    <property type="molecule type" value="Genomic_DNA"/>
</dbReference>
<keyword evidence="5" id="KW-0808">Transferase</keyword>
<feature type="binding site" evidence="1">
    <location>
        <position position="18"/>
    </location>
    <ligand>
        <name>Zn(2+)</name>
        <dbReference type="ChEBI" id="CHEBI:29105"/>
    </ligand>
</feature>
<evidence type="ECO:0000313" key="5">
    <source>
        <dbReference type="EMBL" id="MDR6891096.1"/>
    </source>
</evidence>
<name>A0AAE4C481_9MICC</name>
<keyword evidence="1" id="KW-0862">Zinc</keyword>
<dbReference type="PANTHER" id="PTHR42912:SF45">
    <property type="entry name" value="23S RRNA (GUANINE(745)-N(1))-METHYLTRANSFERASE"/>
    <property type="match status" value="1"/>
</dbReference>
<dbReference type="InterPro" id="IPR013216">
    <property type="entry name" value="Methyltransf_11"/>
</dbReference>
<dbReference type="PIRSF" id="PIRSF018249">
    <property type="entry name" value="MyrA_prd"/>
    <property type="match status" value="1"/>
</dbReference>